<dbReference type="AlphaFoldDB" id="A0AAD5T2L8"/>
<organism evidence="1 2">
    <name type="scientific">Physocladia obscura</name>
    <dbReference type="NCBI Taxonomy" id="109957"/>
    <lineage>
        <taxon>Eukaryota</taxon>
        <taxon>Fungi</taxon>
        <taxon>Fungi incertae sedis</taxon>
        <taxon>Chytridiomycota</taxon>
        <taxon>Chytridiomycota incertae sedis</taxon>
        <taxon>Chytridiomycetes</taxon>
        <taxon>Chytridiales</taxon>
        <taxon>Chytriomycetaceae</taxon>
        <taxon>Physocladia</taxon>
    </lineage>
</organism>
<evidence type="ECO:0000313" key="2">
    <source>
        <dbReference type="Proteomes" id="UP001211907"/>
    </source>
</evidence>
<comment type="caution">
    <text evidence="1">The sequence shown here is derived from an EMBL/GenBank/DDBJ whole genome shotgun (WGS) entry which is preliminary data.</text>
</comment>
<proteinExistence type="predicted"/>
<name>A0AAD5T2L8_9FUNG</name>
<dbReference type="Proteomes" id="UP001211907">
    <property type="component" value="Unassembled WGS sequence"/>
</dbReference>
<reference evidence="1" key="1">
    <citation type="submission" date="2020-05" db="EMBL/GenBank/DDBJ databases">
        <title>Phylogenomic resolution of chytrid fungi.</title>
        <authorList>
            <person name="Stajich J.E."/>
            <person name="Amses K."/>
            <person name="Simmons R."/>
            <person name="Seto K."/>
            <person name="Myers J."/>
            <person name="Bonds A."/>
            <person name="Quandt C.A."/>
            <person name="Barry K."/>
            <person name="Liu P."/>
            <person name="Grigoriev I."/>
            <person name="Longcore J.E."/>
            <person name="James T.Y."/>
        </authorList>
    </citation>
    <scope>NUCLEOTIDE SEQUENCE</scope>
    <source>
        <strain evidence="1">JEL0513</strain>
    </source>
</reference>
<keyword evidence="2" id="KW-1185">Reference proteome</keyword>
<gene>
    <name evidence="1" type="ORF">HK100_010898</name>
</gene>
<accession>A0AAD5T2L8</accession>
<dbReference type="EMBL" id="JADGJH010000620">
    <property type="protein sequence ID" value="KAJ3125261.1"/>
    <property type="molecule type" value="Genomic_DNA"/>
</dbReference>
<protein>
    <submittedName>
        <fullName evidence="1">Uncharacterized protein</fullName>
    </submittedName>
</protein>
<evidence type="ECO:0000313" key="1">
    <source>
        <dbReference type="EMBL" id="KAJ3125261.1"/>
    </source>
</evidence>
<sequence length="255" mass="29481">MRRRPMTSEISTGSTFGCEFLKNNLLGNPKFARAAGQSLQGFIKYKAYSGPKYHGDTSDGLLNLYTALLDEYDYEGPIDEFANDDTREYIESMLIEIVTTSESLIRIPANWNPTLLIPTVPDEFYDFSDEDELDTWLDVHLCKVGADWQIVHGLWWHNEQAKSHPRPITISREQVKDVWRANGGSWCRYFGVKGRWVPGSRYLLSFDKLDVTRGYEVGNLIICLSRANDARYIYPHVNFLKWRDGVLTLPWRVEE</sequence>